<dbReference type="PRINTS" id="PR00625">
    <property type="entry name" value="JDOMAIN"/>
</dbReference>
<dbReference type="GO" id="GO:0005681">
    <property type="term" value="C:spliceosomal complex"/>
    <property type="evidence" value="ECO:0007669"/>
    <property type="project" value="TreeGrafter"/>
</dbReference>
<dbReference type="InterPro" id="IPR036869">
    <property type="entry name" value="J_dom_sf"/>
</dbReference>
<dbReference type="SUPFAM" id="SSF46565">
    <property type="entry name" value="Chaperone J-domain"/>
    <property type="match status" value="1"/>
</dbReference>
<organism evidence="8 9">
    <name type="scientific">Symbiodinium microadriaticum</name>
    <name type="common">Dinoflagellate</name>
    <name type="synonym">Zooxanthella microadriatica</name>
    <dbReference type="NCBI Taxonomy" id="2951"/>
    <lineage>
        <taxon>Eukaryota</taxon>
        <taxon>Sar</taxon>
        <taxon>Alveolata</taxon>
        <taxon>Dinophyceae</taxon>
        <taxon>Suessiales</taxon>
        <taxon>Symbiodiniaceae</taxon>
        <taxon>Symbiodinium</taxon>
    </lineage>
</organism>
<reference evidence="8 9" key="1">
    <citation type="submission" date="2016-02" db="EMBL/GenBank/DDBJ databases">
        <title>Genome analysis of coral dinoflagellate symbionts highlights evolutionary adaptations to a symbiotic lifestyle.</title>
        <authorList>
            <person name="Aranda M."/>
            <person name="Li Y."/>
            <person name="Liew Y.J."/>
            <person name="Baumgarten S."/>
            <person name="Simakov O."/>
            <person name="Wilson M."/>
            <person name="Piel J."/>
            <person name="Ashoor H."/>
            <person name="Bougouffa S."/>
            <person name="Bajic V.B."/>
            <person name="Ryu T."/>
            <person name="Ravasi T."/>
            <person name="Bayer T."/>
            <person name="Micklem G."/>
            <person name="Kim H."/>
            <person name="Bhak J."/>
            <person name="Lajeunesse T.C."/>
            <person name="Voolstra C.R."/>
        </authorList>
    </citation>
    <scope>NUCLEOTIDE SEQUENCE [LARGE SCALE GENOMIC DNA]</scope>
    <source>
        <strain evidence="8 9">CCMP2467</strain>
    </source>
</reference>
<evidence type="ECO:0000256" key="1">
    <source>
        <dbReference type="ARBA" id="ARBA00004123"/>
    </source>
</evidence>
<dbReference type="OrthoDB" id="447958at2759"/>
<dbReference type="SMART" id="SM00271">
    <property type="entry name" value="DnaJ"/>
    <property type="match status" value="1"/>
</dbReference>
<accession>A0A1Q9E6I7</accession>
<evidence type="ECO:0000256" key="3">
    <source>
        <dbReference type="ARBA" id="ARBA00022490"/>
    </source>
</evidence>
<comment type="subcellular location">
    <subcellularLocation>
        <location evidence="2">Cytoplasm</location>
    </subcellularLocation>
    <subcellularLocation>
        <location evidence="1">Nucleus</location>
    </subcellularLocation>
</comment>
<evidence type="ECO:0000256" key="6">
    <source>
        <dbReference type="SAM" id="MobiDB-lite"/>
    </source>
</evidence>
<dbReference type="GO" id="GO:0005737">
    <property type="term" value="C:cytoplasm"/>
    <property type="evidence" value="ECO:0007669"/>
    <property type="project" value="UniProtKB-SubCell"/>
</dbReference>
<evidence type="ECO:0000259" key="7">
    <source>
        <dbReference type="PROSITE" id="PS50076"/>
    </source>
</evidence>
<feature type="region of interest" description="Disordered" evidence="6">
    <location>
        <begin position="697"/>
        <end position="748"/>
    </location>
</feature>
<dbReference type="PROSITE" id="PS50076">
    <property type="entry name" value="DNAJ_2"/>
    <property type="match status" value="1"/>
</dbReference>
<gene>
    <name evidence="8" type="primary">DNAJC17</name>
    <name evidence="8" type="ORF">AK812_SmicGene14044</name>
</gene>
<feature type="region of interest" description="Disordered" evidence="6">
    <location>
        <begin position="1385"/>
        <end position="1415"/>
    </location>
</feature>
<name>A0A1Q9E6I7_SYMMI</name>
<keyword evidence="5" id="KW-0539">Nucleus</keyword>
<feature type="compositionally biased region" description="Low complexity" evidence="6">
    <location>
        <begin position="728"/>
        <end position="738"/>
    </location>
</feature>
<feature type="region of interest" description="Disordered" evidence="6">
    <location>
        <begin position="762"/>
        <end position="791"/>
    </location>
</feature>
<evidence type="ECO:0000256" key="4">
    <source>
        <dbReference type="ARBA" id="ARBA00023186"/>
    </source>
</evidence>
<feature type="compositionally biased region" description="Basic and acidic residues" evidence="6">
    <location>
        <begin position="782"/>
        <end position="791"/>
    </location>
</feature>
<evidence type="ECO:0000313" key="9">
    <source>
        <dbReference type="Proteomes" id="UP000186817"/>
    </source>
</evidence>
<dbReference type="Pfam" id="PF00226">
    <property type="entry name" value="DnaJ"/>
    <property type="match status" value="1"/>
</dbReference>
<dbReference type="GO" id="GO:0000390">
    <property type="term" value="P:spliceosomal complex disassembly"/>
    <property type="evidence" value="ECO:0007669"/>
    <property type="project" value="TreeGrafter"/>
</dbReference>
<dbReference type="InterPro" id="IPR052094">
    <property type="entry name" value="Pre-mRNA-splicing_ERAD"/>
</dbReference>
<dbReference type="EMBL" id="LSRX01000248">
    <property type="protein sequence ID" value="OLQ03035.1"/>
    <property type="molecule type" value="Genomic_DNA"/>
</dbReference>
<evidence type="ECO:0000313" key="8">
    <source>
        <dbReference type="EMBL" id="OLQ03035.1"/>
    </source>
</evidence>
<dbReference type="CDD" id="cd06257">
    <property type="entry name" value="DnaJ"/>
    <property type="match status" value="1"/>
</dbReference>
<feature type="domain" description="J" evidence="7">
    <location>
        <begin position="633"/>
        <end position="698"/>
    </location>
</feature>
<dbReference type="PANTHER" id="PTHR44313">
    <property type="entry name" value="DNAJ HOMOLOG SUBFAMILY C MEMBER 17"/>
    <property type="match status" value="1"/>
</dbReference>
<keyword evidence="3" id="KW-0963">Cytoplasm</keyword>
<comment type="caution">
    <text evidence="8">The sequence shown here is derived from an EMBL/GenBank/DDBJ whole genome shotgun (WGS) entry which is preliminary data.</text>
</comment>
<dbReference type="PANTHER" id="PTHR44313:SF1">
    <property type="entry name" value="DNAJ HOMOLOG SUBFAMILY C MEMBER 17"/>
    <property type="match status" value="1"/>
</dbReference>
<dbReference type="InterPro" id="IPR001623">
    <property type="entry name" value="DnaJ_domain"/>
</dbReference>
<evidence type="ECO:0000256" key="2">
    <source>
        <dbReference type="ARBA" id="ARBA00004496"/>
    </source>
</evidence>
<feature type="region of interest" description="Disordered" evidence="6">
    <location>
        <begin position="72"/>
        <end position="94"/>
    </location>
</feature>
<dbReference type="Proteomes" id="UP000186817">
    <property type="component" value="Unassembled WGS sequence"/>
</dbReference>
<feature type="compositionally biased region" description="Acidic residues" evidence="6">
    <location>
        <begin position="72"/>
        <end position="85"/>
    </location>
</feature>
<sequence>MAVIVPGQPAQLILDEGEVEDPFKDRRHGLAPGEVWSCVRLVGTGACVVGTLSSMPLVPTFDMAAADPPDFGLEDDDLLSLDNPEEGQPRTDQGNGIMCPLDISCCTRASATSRRARRHDPYLPRPLEIDFFVLAKAVFPNEPLEYHCATHLKMNGQAIRQSTLSTSPWPGRARQTPPRGIAGWDLEEECAVRCGTPPSPPSWKYDVTDLRAFSKWARKIERGGGRAGAPPLERINADDGIDYILQARKAAMEQKSVYQKRKFLADVEQLNRYPCESLRTFADQRPILVGARYSLNFDDITDSVVMQYPEFIAARPVVNRDGTLVQDTSPERDKATDDPEYGSLFNVVFKVQARPNTSADFSRSRSTPGPGEDHAKLVQKEASKGIVAVATPTPTCMASLLRAPSETSAPLPEAGLHEPDRGGELHPARPLRFEAIPPVLDVDFNHSQGACDHPEYVRYRNAYGNFAKCKKCHRRLRGRSPKGGIRHYTTQLATAFARLFQYLVGGGLVEQQSIPAFHPNFLDRGHADDQKTHVLRFERWSCVRLDIQPLHVPVMTLTEPAMPVTTIEVPAHADKRFYEGVLELLSVLRNTASRCTNCFKQAFSNQIGQRSQQLAMGDGGAAVGKSKDDDLENPYELLQVEDDAGEKEIKTAYRKISLKCHPDRHPDDPEAAEKFDRLTRAKDLLLDPIRRSELDRKRKAAHDLEVRHAQEDAKRRKLREDLEGRETAANAKTMAAKRAAQDAEARKKFLQQDMASRIRAKEAELAKKQTAPEPEATPATDKPSKASARDKRGWTVGRLAMLEDAEDTGTVAEAFVRNVRAKTAISAEALEKEAHHKVLSLKGTAPVYRWPTRRARLLARAGDDGKLRERAEEADRVRWIRSLAVLLYVGRTPISLDFGSAMELGESRRVGKGRRPSTLRKHVKTWEKFVLWLKGAYNIEWPDAPCHFIDYLEERAAEPCGKSIPLSLLKTLMFMESSAEVPKMAQISVHPAVSNSMQEITRFLETASPSEIRKANMFPVKVVMAFERAVTDDSERKFVRALAWYKLVKVWGALRHSDAQGVDYGTMKLSSRGLEAVLVRTKTTGPGKSVKRVKFYISKDAWIGIPEWLGVGWEIWDELSLEASLTERDFLLPVPGSSLESLTRKVASYADAAALSKALLSNLKSGEGPGHLLLPGMAAMWTEHSERATLRSWAGAAAISPGSMKRLGRWKQDVDEGYDRTDRAEVEKSQAKIASFIRSSRGKVDQVDEEGLLAKIASRASEQGFEPTVASEQLMLLSYFGPDTDPVSEDTEQFESASDSEGFVEVRSENEALEDDPKPDAPATLANEVRGKFFVSIVGRSRLKTLHRSGECYRVPGIHYKEFLDLGDQWPDKTAYLKACKVCFPKQVGPSGSDDKESSSSEDEVSSSDSGSVEG</sequence>
<keyword evidence="9" id="KW-1185">Reference proteome</keyword>
<protein>
    <submittedName>
        <fullName evidence="8">DnaJ-like subfamily C member 17</fullName>
    </submittedName>
</protein>
<proteinExistence type="predicted"/>
<feature type="compositionally biased region" description="Basic and acidic residues" evidence="6">
    <location>
        <begin position="697"/>
        <end position="726"/>
    </location>
</feature>
<evidence type="ECO:0000256" key="5">
    <source>
        <dbReference type="ARBA" id="ARBA00023242"/>
    </source>
</evidence>
<dbReference type="Gene3D" id="1.10.287.110">
    <property type="entry name" value="DnaJ domain"/>
    <property type="match status" value="1"/>
</dbReference>
<keyword evidence="4" id="KW-0143">Chaperone</keyword>